<accession>A0ABY6IX50</accession>
<dbReference type="Pfam" id="PF02653">
    <property type="entry name" value="BPD_transp_2"/>
    <property type="match status" value="1"/>
</dbReference>
<evidence type="ECO:0000256" key="5">
    <source>
        <dbReference type="ARBA" id="ARBA00022970"/>
    </source>
</evidence>
<keyword evidence="3" id="KW-1003">Cell membrane</keyword>
<dbReference type="InterPro" id="IPR052157">
    <property type="entry name" value="BCAA_transport_permease"/>
</dbReference>
<comment type="subcellular location">
    <subcellularLocation>
        <location evidence="1">Cell membrane</location>
        <topology evidence="1">Multi-pass membrane protein</topology>
    </subcellularLocation>
</comment>
<evidence type="ECO:0000256" key="8">
    <source>
        <dbReference type="ARBA" id="ARBA00037998"/>
    </source>
</evidence>
<organism evidence="10 11">
    <name type="scientific">Pelagibacterium flavum</name>
    <dbReference type="NCBI Taxonomy" id="2984530"/>
    <lineage>
        <taxon>Bacteria</taxon>
        <taxon>Pseudomonadati</taxon>
        <taxon>Pseudomonadota</taxon>
        <taxon>Alphaproteobacteria</taxon>
        <taxon>Hyphomicrobiales</taxon>
        <taxon>Devosiaceae</taxon>
        <taxon>Pelagibacterium</taxon>
    </lineage>
</organism>
<keyword evidence="6 9" id="KW-1133">Transmembrane helix</keyword>
<keyword evidence="11" id="KW-1185">Reference proteome</keyword>
<evidence type="ECO:0000256" key="3">
    <source>
        <dbReference type="ARBA" id="ARBA00022475"/>
    </source>
</evidence>
<feature type="transmembrane region" description="Helical" evidence="9">
    <location>
        <begin position="189"/>
        <end position="210"/>
    </location>
</feature>
<gene>
    <name evidence="10" type="ORF">OF122_08955</name>
</gene>
<dbReference type="EMBL" id="CP107716">
    <property type="protein sequence ID" value="UYQ73867.1"/>
    <property type="molecule type" value="Genomic_DNA"/>
</dbReference>
<keyword evidence="7 9" id="KW-0472">Membrane</keyword>
<keyword evidence="4 9" id="KW-0812">Transmembrane</keyword>
<dbReference type="InterPro" id="IPR001851">
    <property type="entry name" value="ABC_transp_permease"/>
</dbReference>
<evidence type="ECO:0000256" key="6">
    <source>
        <dbReference type="ARBA" id="ARBA00022989"/>
    </source>
</evidence>
<keyword evidence="2" id="KW-0813">Transport</keyword>
<evidence type="ECO:0000256" key="2">
    <source>
        <dbReference type="ARBA" id="ARBA00022448"/>
    </source>
</evidence>
<feature type="transmembrane region" description="Helical" evidence="9">
    <location>
        <begin position="61"/>
        <end position="81"/>
    </location>
</feature>
<sequence>MTFEIFAQALANGLVSGTVLAVPAIGFTAIFAIRGYPNFMIGAIATVGAYAGWMANTGAGLSIWPSIAIAFLAAGAIGLVTEKVAVRPLAASGALTMAIASLAVAIVLENGVRFFFSNNLRGFDVPLERDMMLVGIRVGPQQLRNLLMSVGIMAAIWAALKFTRFGRAMRACADNPDLARLKGVEPVRIADITIAVSLGLCGLGGALLAVDASVDPMVGTRLLLSIFAAAVLGGLGSIPGAVIGALSIGIIEEMTVAYLAPAYRLAVSFIVILIVLTFRPQGLVGAKAR</sequence>
<feature type="transmembrane region" description="Helical" evidence="9">
    <location>
        <begin position="142"/>
        <end position="160"/>
    </location>
</feature>
<comment type="similarity">
    <text evidence="8">Belongs to the binding-protein-dependent transport system permease family. LivHM subfamily.</text>
</comment>
<feature type="transmembrane region" description="Helical" evidence="9">
    <location>
        <begin position="6"/>
        <end position="32"/>
    </location>
</feature>
<feature type="transmembrane region" description="Helical" evidence="9">
    <location>
        <begin position="88"/>
        <end position="108"/>
    </location>
</feature>
<dbReference type="PANTHER" id="PTHR11795">
    <property type="entry name" value="BRANCHED-CHAIN AMINO ACID TRANSPORT SYSTEM PERMEASE PROTEIN LIVH"/>
    <property type="match status" value="1"/>
</dbReference>
<protein>
    <submittedName>
        <fullName evidence="10">Branched-chain amino acid ABC transporter permease</fullName>
    </submittedName>
</protein>
<keyword evidence="5" id="KW-0029">Amino-acid transport</keyword>
<evidence type="ECO:0000313" key="11">
    <source>
        <dbReference type="Proteomes" id="UP001163882"/>
    </source>
</evidence>
<name>A0ABY6IX50_9HYPH</name>
<evidence type="ECO:0000313" key="10">
    <source>
        <dbReference type="EMBL" id="UYQ73867.1"/>
    </source>
</evidence>
<dbReference type="CDD" id="cd06582">
    <property type="entry name" value="TM_PBP1_LivH_like"/>
    <property type="match status" value="1"/>
</dbReference>
<dbReference type="PANTHER" id="PTHR11795:SF449">
    <property type="entry name" value="BRANCHED-CHAIN AMINO ACID TRANSPORT PERMEASE PROTEIN LIVH-RELATED"/>
    <property type="match status" value="1"/>
</dbReference>
<evidence type="ECO:0000256" key="7">
    <source>
        <dbReference type="ARBA" id="ARBA00023136"/>
    </source>
</evidence>
<proteinExistence type="inferred from homology"/>
<feature type="transmembrane region" description="Helical" evidence="9">
    <location>
        <begin position="222"/>
        <end position="250"/>
    </location>
</feature>
<evidence type="ECO:0000256" key="1">
    <source>
        <dbReference type="ARBA" id="ARBA00004651"/>
    </source>
</evidence>
<evidence type="ECO:0000256" key="9">
    <source>
        <dbReference type="SAM" id="Phobius"/>
    </source>
</evidence>
<feature type="transmembrane region" description="Helical" evidence="9">
    <location>
        <begin position="262"/>
        <end position="279"/>
    </location>
</feature>
<dbReference type="RefSeq" id="WP_264227424.1">
    <property type="nucleotide sequence ID" value="NZ_CP107716.1"/>
</dbReference>
<evidence type="ECO:0000256" key="4">
    <source>
        <dbReference type="ARBA" id="ARBA00022692"/>
    </source>
</evidence>
<dbReference type="Proteomes" id="UP001163882">
    <property type="component" value="Chromosome"/>
</dbReference>
<reference evidence="10" key="1">
    <citation type="submission" date="2022-10" db="EMBL/GenBank/DDBJ databases">
        <title>YIM 151497 complete genome.</title>
        <authorList>
            <person name="Chen X."/>
        </authorList>
    </citation>
    <scope>NUCLEOTIDE SEQUENCE</scope>
    <source>
        <strain evidence="10">YIM 151497</strain>
    </source>
</reference>